<dbReference type="PANTHER" id="PTHR32387">
    <property type="entry name" value="WU:FJ29H11"/>
    <property type="match status" value="1"/>
</dbReference>
<feature type="compositionally biased region" description="Basic and acidic residues" evidence="1">
    <location>
        <begin position="1562"/>
        <end position="1572"/>
    </location>
</feature>
<keyword evidence="3" id="KW-1185">Reference proteome</keyword>
<comment type="caution">
    <text evidence="2">The sequence shown here is derived from an EMBL/GenBank/DDBJ whole genome shotgun (WGS) entry which is preliminary data.</text>
</comment>
<dbReference type="SUPFAM" id="SSF55874">
    <property type="entry name" value="ATPase domain of HSP90 chaperone/DNA topoisomerase II/histidine kinase"/>
    <property type="match status" value="1"/>
</dbReference>
<gene>
    <name evidence="2" type="ORF">J2S63_000936</name>
</gene>
<dbReference type="NCBIfam" id="NF047352">
    <property type="entry name" value="P_loop_sacsin"/>
    <property type="match status" value="1"/>
</dbReference>
<feature type="region of interest" description="Disordered" evidence="1">
    <location>
        <begin position="1559"/>
        <end position="1585"/>
    </location>
</feature>
<dbReference type="InterPro" id="IPR052957">
    <property type="entry name" value="Auxin_embryo_med"/>
</dbReference>
<evidence type="ECO:0008006" key="4">
    <source>
        <dbReference type="Google" id="ProtNLM"/>
    </source>
</evidence>
<name>A0ABU2BRY2_9ACTN</name>
<dbReference type="EMBL" id="JAVDYG010000001">
    <property type="protein sequence ID" value="MDR7361383.1"/>
    <property type="molecule type" value="Genomic_DNA"/>
</dbReference>
<proteinExistence type="predicted"/>
<evidence type="ECO:0000313" key="2">
    <source>
        <dbReference type="EMBL" id="MDR7361383.1"/>
    </source>
</evidence>
<evidence type="ECO:0000313" key="3">
    <source>
        <dbReference type="Proteomes" id="UP001183648"/>
    </source>
</evidence>
<dbReference type="InterPro" id="IPR036890">
    <property type="entry name" value="HATPase_C_sf"/>
</dbReference>
<feature type="region of interest" description="Disordered" evidence="1">
    <location>
        <begin position="1498"/>
        <end position="1525"/>
    </location>
</feature>
<protein>
    <recommendedName>
        <fullName evidence="4">DUF3883 domain-containing protein</fullName>
    </recommendedName>
</protein>
<sequence>MLPTPEFRALIEKKAAWPVEQYLHGRRNGELPTLQVKRFIEGIISADYHGRTLIELIQNAHDAHPKGSEDGQIRILLDETEGACGTLYVANGGLPLSEANFNAIVSVALSDKPPSEGIGNKGVGFKSVLQFSDRPEVYSKAAPESHSFDGFTFRFGEPEDFERVANGIDADAAELADNISTLTLTFPLESAPVRVVELGAVGFCTVIRLPLKSRRALANARGELDEVSGSDVPLHLFLDRIETIEIQVVGDDAPDPVSLTRLVDDLAPSHGVSTALLQDGSEFIVARRTVAERKVLDAITATREAGAHLPGWDAWKGDAEVVFALSAGDSLESPRLYNFLPMGEQVTCPLPAYLQAPFFSSLNRRSLDEDYPINALFLDEAAELAADLLVAATEGDLDLPDGTLVDVACWSVGSLTRLKKALTLRSRSLDEMPILPSRVPGSRVSVAKGSLWQPVGKRFSPERLEAEQLGVLVSPHLGADRLTRVERLAFALGLAETWKPTRPMLVSFAETCAAGLLRENVKAKVWAKFYDELAVGLPGHTGLAGARIVIGADGLLAANGAPGQPTVFFPPARGDIGTRRQPPAAVTGRLAYVRDDIPWKRDQSNRPGKEWLGGCVAEFGTEDILKVVAEVMDEADLTDEGLAQALLYALDVWRQARSPLGEESFPTTPFRVPTRSGWISADAAFFGRGWGGEEEWVDDALARLLRETGDVPELRAVSESVVLAPEDWLDDPSLRELMRTFLERAGVVHGLWPVEPAHTPWKQSGHLLNHPATIAPAQLPFWVTAEIRAQWLGAADKWTREKATYTGVPYDLVSNAMLPGQLDWPSFSLAVRDVYGELVLAGLDRWEDDVFDAVFYRRASADRCRWPSFLTTFLVSEAWFPQREPNDRTTPSLVKLTEAWWVSEDLPSYLPSAATHLRRVIGPTAVTRLRRLGLRHWDAADAAVDRIDHLADLIAAAGSWVRGTRAEYERSWLQHLAQTESGSNTRRPRGVLVEREAQVEIADLTADGEPVYYAVPDLPQASLLAYVPLARLGFSDRQLSKRVGDFLASTVSPRFRSVADAEIAVRFTDPALTGPVLEVIGDWLETLVLLVLSHQQGIARRTDRQLERTALDLRTTRIALVDTFSTSVAGHEVEETTRHMSCFVEQDDGTGLVLVRGGSGQSRVKLAEIAAEGICQAIGASGVFKDLRLALIDLQSLVQGGTPSLSDLADALGLHLADVEIANAERGGIRPDLSVLVAVLATVAPELAEELRESSHDDDRAELEIWLRARLGASTGADAAALLGYADSGRVWGPVEDGIVTLADANAGLKLLGFEPLSNGDAHGRAFSHYLASRRSALLDELRDRFAERVAADPAAMASYVELTGLPELHAEPSWAEEFWHLPPEIMATHTDDWLERVAGPPASSSLPPVEELRGRPLTQPLTTSRDSVLTWCELNQATVPAPIDVASVAAQIRSSGFLDFAERTSEELVGWLHEHGYWPHDMPRTLSQKDLGITQDDLKQARERRRAAAEDEKRRKSAIEYGGDTFTGEPDDLLRLDEAIASRLSVASLGSLPTLASLNELSERSPKDPSKPTKPIRASSPPPEKIQNIGLAGELFAAHWIEANFGLLREETWCSGYRNDILGGLLGDDSLGYDFSVPMGEVTYLIEVKASTGDDTIFSLPEVEITRALDLAPHEQYTILFVANVLTDELRTFMWLPNPLGSQARLFRREGRQMKFRFDLANG</sequence>
<accession>A0ABU2BRY2</accession>
<organism evidence="2 3">
    <name type="scientific">Nocardioides marmoribigeumensis</name>
    <dbReference type="NCBI Taxonomy" id="433649"/>
    <lineage>
        <taxon>Bacteria</taxon>
        <taxon>Bacillati</taxon>
        <taxon>Actinomycetota</taxon>
        <taxon>Actinomycetes</taxon>
        <taxon>Propionibacteriales</taxon>
        <taxon>Nocardioidaceae</taxon>
        <taxon>Nocardioides</taxon>
    </lineage>
</organism>
<dbReference type="Gene3D" id="3.30.565.10">
    <property type="entry name" value="Histidine kinase-like ATPase, C-terminal domain"/>
    <property type="match status" value="1"/>
</dbReference>
<feature type="compositionally biased region" description="Basic and acidic residues" evidence="1">
    <location>
        <begin position="1498"/>
        <end position="1519"/>
    </location>
</feature>
<dbReference type="RefSeq" id="WP_310299286.1">
    <property type="nucleotide sequence ID" value="NZ_BAAAPS010000007.1"/>
</dbReference>
<dbReference type="Proteomes" id="UP001183648">
    <property type="component" value="Unassembled WGS sequence"/>
</dbReference>
<evidence type="ECO:0000256" key="1">
    <source>
        <dbReference type="SAM" id="MobiDB-lite"/>
    </source>
</evidence>
<dbReference type="PANTHER" id="PTHR32387:SF0">
    <property type="entry name" value="PROTEIN NO VEIN"/>
    <property type="match status" value="1"/>
</dbReference>
<reference evidence="2 3" key="1">
    <citation type="submission" date="2023-07" db="EMBL/GenBank/DDBJ databases">
        <title>Sequencing the genomes of 1000 actinobacteria strains.</title>
        <authorList>
            <person name="Klenk H.-P."/>
        </authorList>
    </citation>
    <scope>NUCLEOTIDE SEQUENCE [LARGE SCALE GENOMIC DNA]</scope>
    <source>
        <strain evidence="2 3">DSM 19426</strain>
    </source>
</reference>